<dbReference type="PROSITE" id="PS51257">
    <property type="entry name" value="PROKAR_LIPOPROTEIN"/>
    <property type="match status" value="1"/>
</dbReference>
<comment type="caution">
    <text evidence="2">The sequence shown here is derived from an EMBL/GenBank/DDBJ whole genome shotgun (WGS) entry which is preliminary data.</text>
</comment>
<feature type="signal peptide" evidence="1">
    <location>
        <begin position="1"/>
        <end position="21"/>
    </location>
</feature>
<sequence>MKIKYLVICVICLLTGCQATAPLMKNSITFVVGPSDFEHNFVFKNT</sequence>
<feature type="chain" id="PRO_5043319996" evidence="1">
    <location>
        <begin position="22"/>
        <end position="46"/>
    </location>
</feature>
<evidence type="ECO:0000313" key="3">
    <source>
        <dbReference type="Proteomes" id="UP001262767"/>
    </source>
</evidence>
<name>A0AAW8LKQ3_ACILW</name>
<proteinExistence type="predicted"/>
<gene>
    <name evidence="2" type="ORF">J2X86_000649</name>
</gene>
<evidence type="ECO:0000256" key="1">
    <source>
        <dbReference type="SAM" id="SignalP"/>
    </source>
</evidence>
<dbReference type="AlphaFoldDB" id="A0AAW8LKQ3"/>
<protein>
    <submittedName>
        <fullName evidence="2">Uncharacterized protein</fullName>
    </submittedName>
</protein>
<evidence type="ECO:0000313" key="2">
    <source>
        <dbReference type="EMBL" id="MDR6628638.1"/>
    </source>
</evidence>
<accession>A0AAW8LKQ3</accession>
<organism evidence="2 3">
    <name type="scientific">Acinetobacter lwoffii</name>
    <dbReference type="NCBI Taxonomy" id="28090"/>
    <lineage>
        <taxon>Bacteria</taxon>
        <taxon>Pseudomonadati</taxon>
        <taxon>Pseudomonadota</taxon>
        <taxon>Gammaproteobacteria</taxon>
        <taxon>Moraxellales</taxon>
        <taxon>Moraxellaceae</taxon>
        <taxon>Acinetobacter</taxon>
    </lineage>
</organism>
<reference evidence="2" key="1">
    <citation type="submission" date="2023-07" db="EMBL/GenBank/DDBJ databases">
        <title>Sorghum-associated microbial communities from plants grown in Nebraska, USA.</title>
        <authorList>
            <person name="Schachtman D."/>
        </authorList>
    </citation>
    <scope>NUCLEOTIDE SEQUENCE</scope>
    <source>
        <strain evidence="2">BE44</strain>
    </source>
</reference>
<dbReference type="EMBL" id="JAVDSC010000002">
    <property type="protein sequence ID" value="MDR6628638.1"/>
    <property type="molecule type" value="Genomic_DNA"/>
</dbReference>
<keyword evidence="1" id="KW-0732">Signal</keyword>
<dbReference type="Proteomes" id="UP001262767">
    <property type="component" value="Unassembled WGS sequence"/>
</dbReference>